<dbReference type="Proteomes" id="UP000684084">
    <property type="component" value="Unassembled WGS sequence"/>
</dbReference>
<comment type="caution">
    <text evidence="1">The sequence shown here is derived from an EMBL/GenBank/DDBJ whole genome shotgun (WGS) entry which is preliminary data.</text>
</comment>
<gene>
    <name evidence="1" type="ORF">CHRIB12_LOCUS18390</name>
</gene>
<name>A0A915ZQ63_9GLOM</name>
<accession>A0A915ZQ63</accession>
<sequence length="97" mass="11589">MTYGLHDELRDLSKFTYIQPSINYNIMISKMINFSSSLEKIFTHCRGIMNICSTAEDKEVLVERFRIILRTSPRRIGIIEMKSKDKDQDEDERKWRN</sequence>
<organism evidence="1 2">
    <name type="scientific">Rhizophagus irregularis</name>
    <dbReference type="NCBI Taxonomy" id="588596"/>
    <lineage>
        <taxon>Eukaryota</taxon>
        <taxon>Fungi</taxon>
        <taxon>Fungi incertae sedis</taxon>
        <taxon>Mucoromycota</taxon>
        <taxon>Glomeromycotina</taxon>
        <taxon>Glomeromycetes</taxon>
        <taxon>Glomerales</taxon>
        <taxon>Glomeraceae</taxon>
        <taxon>Rhizophagus</taxon>
    </lineage>
</organism>
<dbReference type="AlphaFoldDB" id="A0A915ZQ63"/>
<evidence type="ECO:0000313" key="2">
    <source>
        <dbReference type="Proteomes" id="UP000684084"/>
    </source>
</evidence>
<evidence type="ECO:0000313" key="1">
    <source>
        <dbReference type="EMBL" id="CAB5383372.1"/>
    </source>
</evidence>
<reference evidence="1" key="1">
    <citation type="submission" date="2020-05" db="EMBL/GenBank/DDBJ databases">
        <authorList>
            <person name="Rincon C."/>
            <person name="Sanders R I."/>
            <person name="Robbins C."/>
            <person name="Chaturvedi A."/>
        </authorList>
    </citation>
    <scope>NUCLEOTIDE SEQUENCE</scope>
    <source>
        <strain evidence="1">CHB12</strain>
    </source>
</reference>
<proteinExistence type="predicted"/>
<dbReference type="EMBL" id="CAGKOT010000048">
    <property type="protein sequence ID" value="CAB5383372.1"/>
    <property type="molecule type" value="Genomic_DNA"/>
</dbReference>
<protein>
    <submittedName>
        <fullName evidence="1">Uncharacterized protein</fullName>
    </submittedName>
</protein>